<dbReference type="Gene3D" id="3.40.50.720">
    <property type="entry name" value="NAD(P)-binding Rossmann-like Domain"/>
    <property type="match status" value="1"/>
</dbReference>
<dbReference type="RefSeq" id="WP_133275542.1">
    <property type="nucleotide sequence ID" value="NZ_CP037933.1"/>
</dbReference>
<accession>A0A4P6YCH7</accession>
<evidence type="ECO:0000256" key="9">
    <source>
        <dbReference type="ARBA" id="ARBA00073635"/>
    </source>
</evidence>
<organism evidence="14 15">
    <name type="scientific">Flavobacterium nackdongense</name>
    <dbReference type="NCBI Taxonomy" id="2547394"/>
    <lineage>
        <taxon>Bacteria</taxon>
        <taxon>Pseudomonadati</taxon>
        <taxon>Bacteroidota</taxon>
        <taxon>Flavobacteriia</taxon>
        <taxon>Flavobacteriales</taxon>
        <taxon>Flavobacteriaceae</taxon>
        <taxon>Flavobacterium</taxon>
    </lineage>
</organism>
<proteinExistence type="inferred from homology"/>
<keyword evidence="4" id="KW-0067">ATP-binding</keyword>
<evidence type="ECO:0000259" key="13">
    <source>
        <dbReference type="PROSITE" id="PS50206"/>
    </source>
</evidence>
<dbReference type="PANTHER" id="PTHR10953:SF102">
    <property type="entry name" value="ADENYLYLTRANSFERASE AND SULFURTRANSFERASE MOCS3"/>
    <property type="match status" value="1"/>
</dbReference>
<evidence type="ECO:0000256" key="11">
    <source>
        <dbReference type="ARBA" id="ARBA00075328"/>
    </source>
</evidence>
<evidence type="ECO:0000313" key="15">
    <source>
        <dbReference type="Proteomes" id="UP000291124"/>
    </source>
</evidence>
<dbReference type="GO" id="GO:0008641">
    <property type="term" value="F:ubiquitin-like modifier activating enzyme activity"/>
    <property type="evidence" value="ECO:0007669"/>
    <property type="project" value="InterPro"/>
</dbReference>
<dbReference type="Pfam" id="PF00899">
    <property type="entry name" value="ThiF"/>
    <property type="match status" value="1"/>
</dbReference>
<evidence type="ECO:0000256" key="10">
    <source>
        <dbReference type="ARBA" id="ARBA00075110"/>
    </source>
</evidence>
<evidence type="ECO:0000256" key="4">
    <source>
        <dbReference type="ARBA" id="ARBA00022840"/>
    </source>
</evidence>
<dbReference type="KEGG" id="fnk:E1750_04065"/>
<keyword evidence="3" id="KW-0547">Nucleotide-binding</keyword>
<dbReference type="Gene3D" id="3.40.250.10">
    <property type="entry name" value="Rhodanese-like domain"/>
    <property type="match status" value="1"/>
</dbReference>
<dbReference type="CDD" id="cd00757">
    <property type="entry name" value="ThiF_MoeB_HesA_family"/>
    <property type="match status" value="1"/>
</dbReference>
<dbReference type="Pfam" id="PF00581">
    <property type="entry name" value="Rhodanese"/>
    <property type="match status" value="1"/>
</dbReference>
<dbReference type="GO" id="GO:0004792">
    <property type="term" value="F:thiosulfate-cyanide sulfurtransferase activity"/>
    <property type="evidence" value="ECO:0007669"/>
    <property type="project" value="TreeGrafter"/>
</dbReference>
<name>A0A4P6YCH7_9FLAO</name>
<dbReference type="Proteomes" id="UP000291124">
    <property type="component" value="Chromosome"/>
</dbReference>
<evidence type="ECO:0000313" key="14">
    <source>
        <dbReference type="EMBL" id="QBN18013.1"/>
    </source>
</evidence>
<dbReference type="NCBIfam" id="NF004281">
    <property type="entry name" value="PRK05690.1"/>
    <property type="match status" value="1"/>
</dbReference>
<dbReference type="CDD" id="cd00158">
    <property type="entry name" value="RHOD"/>
    <property type="match status" value="1"/>
</dbReference>
<dbReference type="FunFam" id="3.40.50.720:FF:000033">
    <property type="entry name" value="Adenylyltransferase and sulfurtransferase MOCS3"/>
    <property type="match status" value="1"/>
</dbReference>
<dbReference type="InterPro" id="IPR036873">
    <property type="entry name" value="Rhodanese-like_dom_sf"/>
</dbReference>
<evidence type="ECO:0000256" key="1">
    <source>
        <dbReference type="ARBA" id="ARBA00009919"/>
    </source>
</evidence>
<dbReference type="SUPFAM" id="SSF69572">
    <property type="entry name" value="Activating enzymes of the ubiquitin-like proteins"/>
    <property type="match status" value="1"/>
</dbReference>
<feature type="domain" description="Rhodanese" evidence="13">
    <location>
        <begin position="287"/>
        <end position="370"/>
    </location>
</feature>
<sequence>MNKASSHNRYQRQIQLKEIGQAGQDKITKAKVLVIGAGGLGCPALQYLAAAGVGTIGIVDFDVVEMSNLQRQILYTVVDIGQSKASTAAKKIEALNPQIKIETYTVQITNKNALEILQNYDIIIDGSDNFATRYLVNDACILLEKPLVYGAVLRFEGQIGVFNFLDNEGNCKTNYRDLFPKPPDSATAISCNEVGVLGVIPGIIGTMQAAEALKIITGVGKPLTNKIISYNALENSFYDFEIAANSNPSIDFPKSKDHFLAFNYEWFCNSNSDVESLSVEEFDILRKNERITIIDVREKGELPEVDEFPFTLIPLSAFENLIATIPIENKIVVFCKSGQRSAKAIKIMKEKYPNCQAFNLKGGIDEWKIKN</sequence>
<evidence type="ECO:0000256" key="8">
    <source>
        <dbReference type="ARBA" id="ARBA00066884"/>
    </source>
</evidence>
<dbReference type="AlphaFoldDB" id="A0A4P6YCH7"/>
<evidence type="ECO:0000256" key="7">
    <source>
        <dbReference type="ARBA" id="ARBA00063809"/>
    </source>
</evidence>
<dbReference type="InterPro" id="IPR045886">
    <property type="entry name" value="ThiF/MoeB/HesA"/>
</dbReference>
<evidence type="ECO:0000256" key="12">
    <source>
        <dbReference type="ARBA" id="ARBA00078531"/>
    </source>
</evidence>
<protein>
    <recommendedName>
        <fullName evidence="9">Molybdopterin-synthase adenylyltransferase</fullName>
        <ecNumber evidence="8">2.7.7.80</ecNumber>
    </recommendedName>
    <alternativeName>
        <fullName evidence="12">MoaD protein adenylase</fullName>
    </alternativeName>
    <alternativeName>
        <fullName evidence="10">Molybdopterin-converting factor subunit 1 adenylase</fullName>
    </alternativeName>
    <alternativeName>
        <fullName evidence="11">Sulfur carrier protein MoaD adenylyltransferase</fullName>
    </alternativeName>
</protein>
<keyword evidence="14" id="KW-0548">Nucleotidyltransferase</keyword>
<dbReference type="PANTHER" id="PTHR10953">
    <property type="entry name" value="UBIQUITIN-ACTIVATING ENZYME E1"/>
    <property type="match status" value="1"/>
</dbReference>
<reference evidence="15" key="1">
    <citation type="submission" date="2019-03" db="EMBL/GenBank/DDBJ databases">
        <title>Flavobacterium sp.</title>
        <authorList>
            <person name="Kim H."/>
        </authorList>
    </citation>
    <scope>NUCLEOTIDE SEQUENCE [LARGE SCALE GENOMIC DNA]</scope>
    <source>
        <strain evidence="15">GS13</strain>
    </source>
</reference>
<dbReference type="InterPro" id="IPR001763">
    <property type="entry name" value="Rhodanese-like_dom"/>
</dbReference>
<comment type="catalytic activity">
    <reaction evidence="5">
        <text>[molybdopterin-synthase sulfur-carrier protein]-C-terminal Gly-Gly + ATP + H(+) = [molybdopterin-synthase sulfur-carrier protein]-C-terminal Gly-Gly-AMP + diphosphate</text>
        <dbReference type="Rhea" id="RHEA:43616"/>
        <dbReference type="Rhea" id="RHEA-COMP:12159"/>
        <dbReference type="Rhea" id="RHEA-COMP:12202"/>
        <dbReference type="ChEBI" id="CHEBI:15378"/>
        <dbReference type="ChEBI" id="CHEBI:30616"/>
        <dbReference type="ChEBI" id="CHEBI:33019"/>
        <dbReference type="ChEBI" id="CHEBI:90618"/>
        <dbReference type="ChEBI" id="CHEBI:90778"/>
        <dbReference type="EC" id="2.7.7.80"/>
    </reaction>
</comment>
<evidence type="ECO:0000256" key="6">
    <source>
        <dbReference type="ARBA" id="ARBA00055169"/>
    </source>
</evidence>
<evidence type="ECO:0000256" key="5">
    <source>
        <dbReference type="ARBA" id="ARBA00052218"/>
    </source>
</evidence>
<comment type="similarity">
    <text evidence="1">Belongs to the HesA/MoeB/ThiF family.</text>
</comment>
<keyword evidence="2 14" id="KW-0808">Transferase</keyword>
<dbReference type="EMBL" id="CP037933">
    <property type="protein sequence ID" value="QBN18013.1"/>
    <property type="molecule type" value="Genomic_DNA"/>
</dbReference>
<dbReference type="EC" id="2.7.7.80" evidence="8"/>
<evidence type="ECO:0000256" key="3">
    <source>
        <dbReference type="ARBA" id="ARBA00022741"/>
    </source>
</evidence>
<dbReference type="GO" id="GO:0061605">
    <property type="term" value="F:molybdopterin-synthase adenylyltransferase activity"/>
    <property type="evidence" value="ECO:0007669"/>
    <property type="project" value="UniProtKB-EC"/>
</dbReference>
<dbReference type="GO" id="GO:0005524">
    <property type="term" value="F:ATP binding"/>
    <property type="evidence" value="ECO:0007669"/>
    <property type="project" value="UniProtKB-KW"/>
</dbReference>
<keyword evidence="15" id="KW-1185">Reference proteome</keyword>
<dbReference type="InterPro" id="IPR000594">
    <property type="entry name" value="ThiF_NAD_FAD-bd"/>
</dbReference>
<evidence type="ECO:0000256" key="2">
    <source>
        <dbReference type="ARBA" id="ARBA00022679"/>
    </source>
</evidence>
<comment type="function">
    <text evidence="6">Catalyzes the adenylation by ATP of the carboxyl group of the C-terminal glycine of sulfur carrier protein MoaD.</text>
</comment>
<dbReference type="InterPro" id="IPR035985">
    <property type="entry name" value="Ubiquitin-activating_enz"/>
</dbReference>
<comment type="subunit">
    <text evidence="7">Homodimer. Forms a stable heterotetrameric complex of 2 MoeB and 2 MoaD during adenylation of MoaD.</text>
</comment>
<dbReference type="SMART" id="SM00450">
    <property type="entry name" value="RHOD"/>
    <property type="match status" value="1"/>
</dbReference>
<gene>
    <name evidence="14" type="primary">moeB</name>
    <name evidence="14" type="ORF">E1750_04065</name>
</gene>
<dbReference type="OrthoDB" id="9804286at2"/>
<dbReference type="PROSITE" id="PS50206">
    <property type="entry name" value="RHODANESE_3"/>
    <property type="match status" value="1"/>
</dbReference>
<dbReference type="GO" id="GO:0005829">
    <property type="term" value="C:cytosol"/>
    <property type="evidence" value="ECO:0007669"/>
    <property type="project" value="TreeGrafter"/>
</dbReference>
<dbReference type="GO" id="GO:0008146">
    <property type="term" value="F:sulfotransferase activity"/>
    <property type="evidence" value="ECO:0007669"/>
    <property type="project" value="TreeGrafter"/>
</dbReference>